<evidence type="ECO:0000256" key="2">
    <source>
        <dbReference type="ARBA" id="ARBA00023125"/>
    </source>
</evidence>
<proteinExistence type="predicted"/>
<dbReference type="EMBL" id="JAEUAK010000007">
    <property type="protein sequence ID" value="MBW9054526.1"/>
    <property type="molecule type" value="Genomic_DNA"/>
</dbReference>
<dbReference type="InterPro" id="IPR000792">
    <property type="entry name" value="Tscrpt_reg_LuxR_C"/>
</dbReference>
<keyword evidence="2" id="KW-0238">DNA-binding</keyword>
<dbReference type="Pfam" id="PF00196">
    <property type="entry name" value="GerE"/>
    <property type="match status" value="1"/>
</dbReference>
<evidence type="ECO:0000259" key="6">
    <source>
        <dbReference type="PROSITE" id="PS50110"/>
    </source>
</evidence>
<feature type="modified residue" description="4-aspartylphosphate" evidence="4">
    <location>
        <position position="64"/>
    </location>
</feature>
<feature type="domain" description="Response regulatory" evidence="6">
    <location>
        <begin position="15"/>
        <end position="129"/>
    </location>
</feature>
<evidence type="ECO:0000259" key="5">
    <source>
        <dbReference type="PROSITE" id="PS50043"/>
    </source>
</evidence>
<dbReference type="PROSITE" id="PS50043">
    <property type="entry name" value="HTH_LUXR_2"/>
    <property type="match status" value="1"/>
</dbReference>
<dbReference type="InterPro" id="IPR016032">
    <property type="entry name" value="Sig_transdc_resp-reg_C-effctor"/>
</dbReference>
<feature type="domain" description="HTH luxR-type" evidence="5">
    <location>
        <begin position="145"/>
        <end position="210"/>
    </location>
</feature>
<dbReference type="Proteomes" id="UP000717752">
    <property type="component" value="Unassembled WGS sequence"/>
</dbReference>
<dbReference type="SMART" id="SM00448">
    <property type="entry name" value="REC"/>
    <property type="match status" value="1"/>
</dbReference>
<dbReference type="RefSeq" id="WP_220335887.1">
    <property type="nucleotide sequence ID" value="NZ_JAEUAK010000007.1"/>
</dbReference>
<keyword evidence="1" id="KW-0805">Transcription regulation</keyword>
<keyword evidence="3" id="KW-0804">Transcription</keyword>
<dbReference type="SUPFAM" id="SSF52172">
    <property type="entry name" value="CheY-like"/>
    <property type="match status" value="1"/>
</dbReference>
<accession>A0ABS7GXN6</accession>
<dbReference type="InterPro" id="IPR011006">
    <property type="entry name" value="CheY-like_superfamily"/>
</dbReference>
<dbReference type="SUPFAM" id="SSF46894">
    <property type="entry name" value="C-terminal effector domain of the bipartite response regulators"/>
    <property type="match status" value="1"/>
</dbReference>
<dbReference type="InterPro" id="IPR036388">
    <property type="entry name" value="WH-like_DNA-bd_sf"/>
</dbReference>
<dbReference type="InterPro" id="IPR001789">
    <property type="entry name" value="Sig_transdc_resp-reg_receiver"/>
</dbReference>
<dbReference type="PRINTS" id="PR00038">
    <property type="entry name" value="HTHLUXR"/>
</dbReference>
<evidence type="ECO:0000256" key="1">
    <source>
        <dbReference type="ARBA" id="ARBA00023015"/>
    </source>
</evidence>
<gene>
    <name evidence="7" type="ORF">JNB85_19160</name>
</gene>
<dbReference type="CDD" id="cd06170">
    <property type="entry name" value="LuxR_C_like"/>
    <property type="match status" value="1"/>
</dbReference>
<reference evidence="7 8" key="1">
    <citation type="journal article" date="2021" name="MBio">
        <title>Poor Competitiveness of Bradyrhizobium in Pigeon Pea Root Colonization in Indian Soils.</title>
        <authorList>
            <person name="Chalasani D."/>
            <person name="Basu A."/>
            <person name="Pullabhotla S.V.S.R.N."/>
            <person name="Jorrin B."/>
            <person name="Neal A.L."/>
            <person name="Poole P.S."/>
            <person name="Podile A.R."/>
            <person name="Tkacz A."/>
        </authorList>
    </citation>
    <scope>NUCLEOTIDE SEQUENCE [LARGE SCALE GENOMIC DNA]</scope>
    <source>
        <strain evidence="7 8">HU56</strain>
    </source>
</reference>
<organism evidence="7 8">
    <name type="scientific">Rhizobium mesosinicum</name>
    <dbReference type="NCBI Taxonomy" id="335017"/>
    <lineage>
        <taxon>Bacteria</taxon>
        <taxon>Pseudomonadati</taxon>
        <taxon>Pseudomonadota</taxon>
        <taxon>Alphaproteobacteria</taxon>
        <taxon>Hyphomicrobiales</taxon>
        <taxon>Rhizobiaceae</taxon>
        <taxon>Rhizobium/Agrobacterium group</taxon>
        <taxon>Rhizobium</taxon>
    </lineage>
</organism>
<comment type="caution">
    <text evidence="7">The sequence shown here is derived from an EMBL/GenBank/DDBJ whole genome shotgun (WGS) entry which is preliminary data.</text>
</comment>
<dbReference type="PROSITE" id="PS50110">
    <property type="entry name" value="RESPONSE_REGULATORY"/>
    <property type="match status" value="1"/>
</dbReference>
<evidence type="ECO:0000256" key="4">
    <source>
        <dbReference type="PROSITE-ProRule" id="PRU00169"/>
    </source>
</evidence>
<evidence type="ECO:0000313" key="7">
    <source>
        <dbReference type="EMBL" id="MBW9054526.1"/>
    </source>
</evidence>
<dbReference type="PANTHER" id="PTHR44688:SF16">
    <property type="entry name" value="DNA-BINDING TRANSCRIPTIONAL ACTIVATOR DEVR_DOSR"/>
    <property type="match status" value="1"/>
</dbReference>
<keyword evidence="4" id="KW-0597">Phosphoprotein</keyword>
<dbReference type="SMART" id="SM00421">
    <property type="entry name" value="HTH_LUXR"/>
    <property type="match status" value="1"/>
</dbReference>
<dbReference type="Gene3D" id="1.10.10.10">
    <property type="entry name" value="Winged helix-like DNA-binding domain superfamily/Winged helix DNA-binding domain"/>
    <property type="match status" value="1"/>
</dbReference>
<name>A0ABS7GXN6_9HYPH</name>
<evidence type="ECO:0000313" key="8">
    <source>
        <dbReference type="Proteomes" id="UP000717752"/>
    </source>
</evidence>
<dbReference type="Gene3D" id="3.40.50.2300">
    <property type="match status" value="1"/>
</dbReference>
<sequence length="221" mass="24237">MAALSPKAEATVEPIVYVVDDDERMRESLVDLFMASHKQASAFASGTEFLKAADTGRPGCIVLDLQMPNSSGLAIQHELITSGSRMPIIFLTGHADVPSSVTALKAGAADFILKPFTAQNLLEAVDKAIKLDEERRRVLNERNRLCALADTLTRREREVMLLIASGLMNKQAAYELGISEMTVKLHRMSVMKKMESRSLADLARKVEKLGQIVQHECGVDA</sequence>
<dbReference type="Pfam" id="PF00072">
    <property type="entry name" value="Response_reg"/>
    <property type="match status" value="1"/>
</dbReference>
<evidence type="ECO:0000256" key="3">
    <source>
        <dbReference type="ARBA" id="ARBA00023163"/>
    </source>
</evidence>
<dbReference type="PANTHER" id="PTHR44688">
    <property type="entry name" value="DNA-BINDING TRANSCRIPTIONAL ACTIVATOR DEVR_DOSR"/>
    <property type="match status" value="1"/>
</dbReference>
<protein>
    <submittedName>
        <fullName evidence="7">Response regulator transcription factor</fullName>
    </submittedName>
</protein>
<keyword evidence="8" id="KW-1185">Reference proteome</keyword>